<name>A0A6V7P4R0_ANACO</name>
<protein>
    <recommendedName>
        <fullName evidence="2">Ty3 transposon capsid-like protein domain-containing protein</fullName>
    </recommendedName>
</protein>
<organism evidence="3">
    <name type="scientific">Ananas comosus var. bracteatus</name>
    <name type="common">red pineapple</name>
    <dbReference type="NCBI Taxonomy" id="296719"/>
    <lineage>
        <taxon>Eukaryota</taxon>
        <taxon>Viridiplantae</taxon>
        <taxon>Streptophyta</taxon>
        <taxon>Embryophyta</taxon>
        <taxon>Tracheophyta</taxon>
        <taxon>Spermatophyta</taxon>
        <taxon>Magnoliopsida</taxon>
        <taxon>Liliopsida</taxon>
        <taxon>Poales</taxon>
        <taxon>Bromeliaceae</taxon>
        <taxon>Bromelioideae</taxon>
        <taxon>Ananas</taxon>
    </lineage>
</organism>
<evidence type="ECO:0000259" key="2">
    <source>
        <dbReference type="Pfam" id="PF19259"/>
    </source>
</evidence>
<feature type="region of interest" description="Disordered" evidence="1">
    <location>
        <begin position="135"/>
        <end position="159"/>
    </location>
</feature>
<dbReference type="InterPro" id="IPR045358">
    <property type="entry name" value="Ty3_capsid"/>
</dbReference>
<reference evidence="3" key="1">
    <citation type="submission" date="2020-07" db="EMBL/GenBank/DDBJ databases">
        <authorList>
            <person name="Lin J."/>
        </authorList>
    </citation>
    <scope>NUCLEOTIDE SEQUENCE</scope>
</reference>
<gene>
    <name evidence="3" type="ORF">CB5_LOCUS9044</name>
</gene>
<dbReference type="AlphaFoldDB" id="A0A6V7P4R0"/>
<dbReference type="Pfam" id="PF19259">
    <property type="entry name" value="Ty3_capsid"/>
    <property type="match status" value="1"/>
</dbReference>
<sequence>MAITLGVGLENFHGYLSEKGVVNWESFAQDICKRFDSNGLKDVVEEFNKLAQHGIVEDYQEQFEDLRSRLLNTNSQFAPEYFLSSFLSGLKEEISTTVKMMRPSSLTQAFELAKLQEQNLKAVMRTSKMWFKSQGSTLANSGPRATVRQHHPGERTLPGTMPAKELLIDLHRIGNSLSKGERRGCVLSAAAST</sequence>
<dbReference type="EMBL" id="LR862145">
    <property type="protein sequence ID" value="CAD1825833.1"/>
    <property type="molecule type" value="Genomic_DNA"/>
</dbReference>
<evidence type="ECO:0000313" key="3">
    <source>
        <dbReference type="EMBL" id="CAD1825833.1"/>
    </source>
</evidence>
<accession>A0A6V7P4R0</accession>
<proteinExistence type="predicted"/>
<evidence type="ECO:0000256" key="1">
    <source>
        <dbReference type="SAM" id="MobiDB-lite"/>
    </source>
</evidence>
<feature type="domain" description="Ty3 transposon capsid-like protein" evidence="2">
    <location>
        <begin position="12"/>
        <end position="122"/>
    </location>
</feature>